<feature type="non-terminal residue" evidence="6">
    <location>
        <position position="1"/>
    </location>
</feature>
<dbReference type="GO" id="GO:0003724">
    <property type="term" value="F:RNA helicase activity"/>
    <property type="evidence" value="ECO:0007669"/>
    <property type="project" value="UniProtKB-EC"/>
</dbReference>
<comment type="function">
    <text evidence="4">RNA helicase.</text>
</comment>
<dbReference type="InterPro" id="IPR011545">
    <property type="entry name" value="DEAD/DEAH_box_helicase_dom"/>
</dbReference>
<gene>
    <name evidence="6" type="ORF">RDB_LOCUS181739</name>
</gene>
<dbReference type="GO" id="GO:0016787">
    <property type="term" value="F:hydrolase activity"/>
    <property type="evidence" value="ECO:0007669"/>
    <property type="project" value="UniProtKB-KW"/>
</dbReference>
<evidence type="ECO:0000256" key="3">
    <source>
        <dbReference type="ARBA" id="ARBA00022840"/>
    </source>
</evidence>
<dbReference type="SUPFAM" id="SSF52540">
    <property type="entry name" value="P-loop containing nucleoside triphosphate hydrolases"/>
    <property type="match status" value="1"/>
</dbReference>
<dbReference type="GO" id="GO:0003723">
    <property type="term" value="F:RNA binding"/>
    <property type="evidence" value="ECO:0007669"/>
    <property type="project" value="UniProtKB-UniRule"/>
</dbReference>
<dbReference type="GO" id="GO:0005524">
    <property type="term" value="F:ATP binding"/>
    <property type="evidence" value="ECO:0007669"/>
    <property type="project" value="UniProtKB-UniRule"/>
</dbReference>
<dbReference type="SMART" id="SM00487">
    <property type="entry name" value="DEXDc"/>
    <property type="match status" value="1"/>
</dbReference>
<keyword evidence="1 4" id="KW-0547">Nucleotide-binding</keyword>
<dbReference type="Proteomes" id="UP000663827">
    <property type="component" value="Unassembled WGS sequence"/>
</dbReference>
<evidence type="ECO:0000256" key="4">
    <source>
        <dbReference type="RuleBase" id="RU365068"/>
    </source>
</evidence>
<comment type="similarity">
    <text evidence="4">Belongs to the DEAD box helicase family.</text>
</comment>
<keyword evidence="4" id="KW-0347">Helicase</keyword>
<comment type="catalytic activity">
    <reaction evidence="4">
        <text>ATP + H2O = ADP + phosphate + H(+)</text>
        <dbReference type="Rhea" id="RHEA:13065"/>
        <dbReference type="ChEBI" id="CHEBI:15377"/>
        <dbReference type="ChEBI" id="CHEBI:15378"/>
        <dbReference type="ChEBI" id="CHEBI:30616"/>
        <dbReference type="ChEBI" id="CHEBI:43474"/>
        <dbReference type="ChEBI" id="CHEBI:456216"/>
        <dbReference type="EC" id="3.6.4.13"/>
    </reaction>
</comment>
<comment type="domain">
    <text evidence="4">The Q motif is unique to and characteristic of the DEAD box family of RNA helicases and controls ATP binding and hydrolysis.</text>
</comment>
<dbReference type="Gene3D" id="3.40.50.300">
    <property type="entry name" value="P-loop containing nucleotide triphosphate hydrolases"/>
    <property type="match status" value="1"/>
</dbReference>
<evidence type="ECO:0000313" key="7">
    <source>
        <dbReference type="Proteomes" id="UP000663827"/>
    </source>
</evidence>
<evidence type="ECO:0000256" key="1">
    <source>
        <dbReference type="ARBA" id="ARBA00022741"/>
    </source>
</evidence>
<sequence>AEFCRMQSQLSGSRFAVNDQACVSMLYRSLPSSYRQSVLTPEGTEMKDFSALCARLTYVSQNPEAGTPDDNTEDYTDWGVPKDLKAFGLTGDKNQLLEERAAITCRDCLLKDHKAGTPECPQYQWRKELWGETKVTPVGDGSGEGSSSGRPIHMRANSKHLSYEFSDSIKVVLDFDEIGLKPNLRDALRVYSKPSTIQQCAILPIVEGRNVLMQAPPYNGKTTALAISILQIIDTAVSYTQALVFTSTVDAAIAFQKIITDLQGSTLLARCSSEGTSTAPLAELNNQHIFAGTPGYLLGLIHRNIISTRRLKTMVLDDLDKLIEAGTENQILEVYRHVPPLAQVVASSATFPLSISSATTNLLADPLQITVNRNEGISTGTHFYVKVPAKQKPDVLSASFSALRTEGATFLCRDFTEMSQNSWSNKFGFHYVRDSMKSSELEEVVRNFSSQLRLIRDRKQQGTFHIYSDPVRLAALVVSDAVLSVNGLRDIGVPLINYDVPRNVEDYIKRLGHWRQADPGQSQIIVTTQPMLRVCHAYVV</sequence>
<name>A0A8H3EDU3_9AGAM</name>
<dbReference type="InterPro" id="IPR027417">
    <property type="entry name" value="P-loop_NTPase"/>
</dbReference>
<dbReference type="PROSITE" id="PS51192">
    <property type="entry name" value="HELICASE_ATP_BIND_1"/>
    <property type="match status" value="1"/>
</dbReference>
<dbReference type="PANTHER" id="PTHR24031">
    <property type="entry name" value="RNA HELICASE"/>
    <property type="match status" value="1"/>
</dbReference>
<protein>
    <recommendedName>
        <fullName evidence="4">ATP-dependent RNA helicase</fullName>
        <ecNumber evidence="4">3.6.4.13</ecNumber>
    </recommendedName>
</protein>
<keyword evidence="2 4" id="KW-0378">Hydrolase</keyword>
<dbReference type="EMBL" id="CAJNJQ010006471">
    <property type="protein sequence ID" value="CAE7229142.1"/>
    <property type="molecule type" value="Genomic_DNA"/>
</dbReference>
<keyword evidence="4" id="KW-0694">RNA-binding</keyword>
<evidence type="ECO:0000256" key="2">
    <source>
        <dbReference type="ARBA" id="ARBA00022801"/>
    </source>
</evidence>
<dbReference type="Pfam" id="PF00270">
    <property type="entry name" value="DEAD"/>
    <property type="match status" value="1"/>
</dbReference>
<keyword evidence="3 4" id="KW-0067">ATP-binding</keyword>
<evidence type="ECO:0000313" key="6">
    <source>
        <dbReference type="EMBL" id="CAE7229142.1"/>
    </source>
</evidence>
<dbReference type="EC" id="3.6.4.13" evidence="4"/>
<feature type="domain" description="Helicase ATP-binding" evidence="5">
    <location>
        <begin position="202"/>
        <end position="369"/>
    </location>
</feature>
<reference evidence="6" key="1">
    <citation type="submission" date="2021-01" db="EMBL/GenBank/DDBJ databases">
        <authorList>
            <person name="Kaushik A."/>
        </authorList>
    </citation>
    <scope>NUCLEOTIDE SEQUENCE</scope>
    <source>
        <strain evidence="6">AG5</strain>
    </source>
</reference>
<dbReference type="AlphaFoldDB" id="A0A8H3EDU3"/>
<dbReference type="InterPro" id="IPR014001">
    <property type="entry name" value="Helicase_ATP-bd"/>
</dbReference>
<proteinExistence type="inferred from homology"/>
<evidence type="ECO:0000259" key="5">
    <source>
        <dbReference type="PROSITE" id="PS51192"/>
    </source>
</evidence>
<comment type="caution">
    <text evidence="6">The sequence shown here is derived from an EMBL/GenBank/DDBJ whole genome shotgun (WGS) entry which is preliminary data.</text>
</comment>
<accession>A0A8H3EDU3</accession>
<organism evidence="6 7">
    <name type="scientific">Rhizoctonia solani</name>
    <dbReference type="NCBI Taxonomy" id="456999"/>
    <lineage>
        <taxon>Eukaryota</taxon>
        <taxon>Fungi</taxon>
        <taxon>Dikarya</taxon>
        <taxon>Basidiomycota</taxon>
        <taxon>Agaricomycotina</taxon>
        <taxon>Agaricomycetes</taxon>
        <taxon>Cantharellales</taxon>
        <taxon>Ceratobasidiaceae</taxon>
        <taxon>Rhizoctonia</taxon>
    </lineage>
</organism>